<dbReference type="AlphaFoldDB" id="A0A2P6AR64"/>
<comment type="caution">
    <text evidence="4">The sequence shown here is derived from an EMBL/GenBank/DDBJ whole genome shotgun (WGS) entry which is preliminary data.</text>
</comment>
<dbReference type="GO" id="GO:0015074">
    <property type="term" value="P:DNA integration"/>
    <property type="evidence" value="ECO:0007669"/>
    <property type="project" value="UniProtKB-KW"/>
</dbReference>
<accession>A0A2P6AR64</accession>
<feature type="domain" description="Integrase DNA-binding" evidence="3">
    <location>
        <begin position="6"/>
        <end position="89"/>
    </location>
</feature>
<sequence length="116" mass="12820">MPTNTLTDARCKGAKPAEKPYKLFDGGGLHLYVSATGSRTWRLAYRVAGKPQTMSLGPYPEVSLSEARAKRDEAKKALIDGKDPMAPRRISRQAMTLKEASDAYWAGRKDVSVSYR</sequence>
<dbReference type="Proteomes" id="UP000243900">
    <property type="component" value="Unassembled WGS sequence"/>
</dbReference>
<gene>
    <name evidence="4" type="ORF">C5O18_08280</name>
</gene>
<dbReference type="PANTHER" id="PTHR30629:SF2">
    <property type="entry name" value="PROPHAGE INTEGRASE INTS-RELATED"/>
    <property type="match status" value="1"/>
</dbReference>
<dbReference type="Pfam" id="PF13356">
    <property type="entry name" value="Arm-DNA-bind_3"/>
    <property type="match status" value="1"/>
</dbReference>
<dbReference type="Gene3D" id="3.30.160.390">
    <property type="entry name" value="Integrase, DNA-binding domain"/>
    <property type="match status" value="1"/>
</dbReference>
<name>A0A2P6AR64_9GAMM</name>
<reference evidence="5" key="1">
    <citation type="submission" date="2018-02" db="EMBL/GenBank/DDBJ databases">
        <title>Genome sequencing of Solimonas sp. HR-BB.</title>
        <authorList>
            <person name="Lee Y."/>
            <person name="Jeon C.O."/>
        </authorList>
    </citation>
    <scope>NUCLEOTIDE SEQUENCE [LARGE SCALE GENOMIC DNA]</scope>
    <source>
        <strain evidence="5">HR-E</strain>
    </source>
</reference>
<proteinExistence type="inferred from homology"/>
<comment type="similarity">
    <text evidence="1">Belongs to the 'phage' integrase family.</text>
</comment>
<keyword evidence="5" id="KW-1185">Reference proteome</keyword>
<evidence type="ECO:0000256" key="1">
    <source>
        <dbReference type="ARBA" id="ARBA00008857"/>
    </source>
</evidence>
<evidence type="ECO:0000259" key="3">
    <source>
        <dbReference type="Pfam" id="PF13356"/>
    </source>
</evidence>
<dbReference type="InterPro" id="IPR025166">
    <property type="entry name" value="Integrase_DNA_bind_dom"/>
</dbReference>
<protein>
    <submittedName>
        <fullName evidence="4">Integrase</fullName>
    </submittedName>
</protein>
<dbReference type="PANTHER" id="PTHR30629">
    <property type="entry name" value="PROPHAGE INTEGRASE"/>
    <property type="match status" value="1"/>
</dbReference>
<keyword evidence="2" id="KW-0229">DNA integration</keyword>
<feature type="non-terminal residue" evidence="4">
    <location>
        <position position="116"/>
    </location>
</feature>
<dbReference type="InterPro" id="IPR050808">
    <property type="entry name" value="Phage_Integrase"/>
</dbReference>
<dbReference type="InterPro" id="IPR038488">
    <property type="entry name" value="Integrase_DNA-bd_sf"/>
</dbReference>
<evidence type="ECO:0000313" key="5">
    <source>
        <dbReference type="Proteomes" id="UP000243900"/>
    </source>
</evidence>
<organism evidence="4 5">
    <name type="scientific">Amnimonas aquatica</name>
    <dbReference type="NCBI Taxonomy" id="2094561"/>
    <lineage>
        <taxon>Bacteria</taxon>
        <taxon>Pseudomonadati</taxon>
        <taxon>Pseudomonadota</taxon>
        <taxon>Gammaproteobacteria</taxon>
        <taxon>Moraxellales</taxon>
        <taxon>Moraxellaceae</taxon>
        <taxon>Amnimonas</taxon>
    </lineage>
</organism>
<dbReference type="OrthoDB" id="9795573at2"/>
<dbReference type="EMBL" id="PTQZ01000227">
    <property type="protein sequence ID" value="PQA34644.1"/>
    <property type="molecule type" value="Genomic_DNA"/>
</dbReference>
<evidence type="ECO:0000256" key="2">
    <source>
        <dbReference type="ARBA" id="ARBA00022908"/>
    </source>
</evidence>
<evidence type="ECO:0000313" key="4">
    <source>
        <dbReference type="EMBL" id="PQA34644.1"/>
    </source>
</evidence>